<evidence type="ECO:0000256" key="2">
    <source>
        <dbReference type="ARBA" id="ARBA00004613"/>
    </source>
</evidence>
<evidence type="ECO:0000256" key="9">
    <source>
        <dbReference type="ARBA" id="ARBA00023277"/>
    </source>
</evidence>
<evidence type="ECO:0000256" key="5">
    <source>
        <dbReference type="ARBA" id="ARBA00022669"/>
    </source>
</evidence>
<evidence type="ECO:0000313" key="16">
    <source>
        <dbReference type="EMBL" id="KOS22932.1"/>
    </source>
</evidence>
<protein>
    <recommendedName>
        <fullName evidence="3">chitinase</fullName>
        <ecNumber evidence="3">3.2.1.14</ecNumber>
    </recommendedName>
</protein>
<feature type="domain" description="GH18" evidence="15">
    <location>
        <begin position="32"/>
        <end position="330"/>
    </location>
</feature>
<comment type="similarity">
    <text evidence="12">Belongs to the glycosyl hydrolase 18 family. Chitinase class III subfamily.</text>
</comment>
<dbReference type="STRING" id="150374.A0A0M9VXA9"/>
<dbReference type="Gene3D" id="3.20.20.80">
    <property type="entry name" value="Glycosidases"/>
    <property type="match status" value="1"/>
</dbReference>
<keyword evidence="17" id="KW-1185">Reference proteome</keyword>
<dbReference type="InterPro" id="IPR045321">
    <property type="entry name" value="Cts1-like"/>
</dbReference>
<dbReference type="PANTHER" id="PTHR45708:SF49">
    <property type="entry name" value="ENDOCHITINASE"/>
    <property type="match status" value="1"/>
</dbReference>
<dbReference type="PANTHER" id="PTHR45708">
    <property type="entry name" value="ENDOCHITINASE"/>
    <property type="match status" value="1"/>
</dbReference>
<dbReference type="Proteomes" id="UP000053831">
    <property type="component" value="Unassembled WGS sequence"/>
</dbReference>
<keyword evidence="10 13" id="KW-0326">Glycosidase</keyword>
<dbReference type="OrthoDB" id="2425929at2759"/>
<evidence type="ECO:0000256" key="10">
    <source>
        <dbReference type="ARBA" id="ARBA00023295"/>
    </source>
</evidence>
<dbReference type="EMBL" id="LGSR01000002">
    <property type="protein sequence ID" value="KOS22932.1"/>
    <property type="molecule type" value="Genomic_DNA"/>
</dbReference>
<evidence type="ECO:0000256" key="11">
    <source>
        <dbReference type="ARBA" id="ARBA00023326"/>
    </source>
</evidence>
<dbReference type="GO" id="GO:0008061">
    <property type="term" value="F:chitin binding"/>
    <property type="evidence" value="ECO:0007669"/>
    <property type="project" value="UniProtKB-KW"/>
</dbReference>
<dbReference type="InterPro" id="IPR050542">
    <property type="entry name" value="Glycosyl_Hydrlase18_Chitinase"/>
</dbReference>
<keyword evidence="4" id="KW-0964">Secreted</keyword>
<dbReference type="GO" id="GO:0008843">
    <property type="term" value="F:endochitinase activity"/>
    <property type="evidence" value="ECO:0007669"/>
    <property type="project" value="UniProtKB-EC"/>
</dbReference>
<dbReference type="CDD" id="cd02877">
    <property type="entry name" value="GH18_hevamine_XipI_class_III"/>
    <property type="match status" value="1"/>
</dbReference>
<organism evidence="16 17">
    <name type="scientific">Escovopsis weberi</name>
    <dbReference type="NCBI Taxonomy" id="150374"/>
    <lineage>
        <taxon>Eukaryota</taxon>
        <taxon>Fungi</taxon>
        <taxon>Dikarya</taxon>
        <taxon>Ascomycota</taxon>
        <taxon>Pezizomycotina</taxon>
        <taxon>Sordariomycetes</taxon>
        <taxon>Hypocreomycetidae</taxon>
        <taxon>Hypocreales</taxon>
        <taxon>Hypocreaceae</taxon>
        <taxon>Escovopsis</taxon>
    </lineage>
</organism>
<accession>A0A0M9VXA9</accession>
<dbReference type="InterPro" id="IPR001223">
    <property type="entry name" value="Glyco_hydro18_cat"/>
</dbReference>
<dbReference type="PROSITE" id="PS01095">
    <property type="entry name" value="GH18_1"/>
    <property type="match status" value="1"/>
</dbReference>
<gene>
    <name evidence="16" type="ORF">ESCO_003632</name>
</gene>
<evidence type="ECO:0000256" key="3">
    <source>
        <dbReference type="ARBA" id="ARBA00012729"/>
    </source>
</evidence>
<comment type="catalytic activity">
    <reaction evidence="1">
        <text>Random endo-hydrolysis of N-acetyl-beta-D-glucosaminide (1-&gt;4)-beta-linkages in chitin and chitodextrins.</text>
        <dbReference type="EC" id="3.2.1.14"/>
    </reaction>
</comment>
<keyword evidence="8" id="KW-0843">Virulence</keyword>
<dbReference type="GO" id="GO:0000272">
    <property type="term" value="P:polysaccharide catabolic process"/>
    <property type="evidence" value="ECO:0007669"/>
    <property type="project" value="UniProtKB-KW"/>
</dbReference>
<evidence type="ECO:0000259" key="15">
    <source>
        <dbReference type="PROSITE" id="PS51910"/>
    </source>
</evidence>
<keyword evidence="5" id="KW-0147">Chitin-binding</keyword>
<comment type="caution">
    <text evidence="16">The sequence shown here is derived from an EMBL/GenBank/DDBJ whole genome shotgun (WGS) entry which is preliminary data.</text>
</comment>
<dbReference type="SUPFAM" id="SSF51445">
    <property type="entry name" value="(Trans)glycosidases"/>
    <property type="match status" value="1"/>
</dbReference>
<evidence type="ECO:0000256" key="7">
    <source>
        <dbReference type="ARBA" id="ARBA00023024"/>
    </source>
</evidence>
<dbReference type="InterPro" id="IPR001579">
    <property type="entry name" value="Glyco_hydro_18_chit_AS"/>
</dbReference>
<dbReference type="EC" id="3.2.1.14" evidence="3"/>
<keyword evidence="11" id="KW-0624">Polysaccharide degradation</keyword>
<dbReference type="GO" id="GO:0006032">
    <property type="term" value="P:chitin catabolic process"/>
    <property type="evidence" value="ECO:0007669"/>
    <property type="project" value="UniProtKB-KW"/>
</dbReference>
<comment type="subcellular location">
    <subcellularLocation>
        <location evidence="2">Secreted</location>
    </subcellularLocation>
</comment>
<dbReference type="GO" id="GO:0005576">
    <property type="term" value="C:extracellular region"/>
    <property type="evidence" value="ECO:0007669"/>
    <property type="project" value="UniProtKB-SubCell"/>
</dbReference>
<dbReference type="AlphaFoldDB" id="A0A0M9VXA9"/>
<dbReference type="Pfam" id="PF00704">
    <property type="entry name" value="Glyco_hydro_18"/>
    <property type="match status" value="1"/>
</dbReference>
<evidence type="ECO:0000256" key="1">
    <source>
        <dbReference type="ARBA" id="ARBA00000822"/>
    </source>
</evidence>
<evidence type="ECO:0000256" key="4">
    <source>
        <dbReference type="ARBA" id="ARBA00022525"/>
    </source>
</evidence>
<feature type="chain" id="PRO_5005839396" description="chitinase" evidence="14">
    <location>
        <begin position="25"/>
        <end position="330"/>
    </location>
</feature>
<evidence type="ECO:0000256" key="13">
    <source>
        <dbReference type="RuleBase" id="RU000489"/>
    </source>
</evidence>
<name>A0A0M9VXA9_ESCWE</name>
<proteinExistence type="inferred from homology"/>
<evidence type="ECO:0000256" key="8">
    <source>
        <dbReference type="ARBA" id="ARBA00023026"/>
    </source>
</evidence>
<reference evidence="16 17" key="1">
    <citation type="submission" date="2015-07" db="EMBL/GenBank/DDBJ databases">
        <title>The genome of the fungus Escovopsis weberi, a specialized disease agent of ant agriculture.</title>
        <authorList>
            <person name="de Man T.J."/>
            <person name="Stajich J.E."/>
            <person name="Kubicek C.P."/>
            <person name="Chenthamara K."/>
            <person name="Atanasova L."/>
            <person name="Druzhinina I.S."/>
            <person name="Birnbaum S."/>
            <person name="Barribeau S.M."/>
            <person name="Teiling C."/>
            <person name="Suen G."/>
            <person name="Currie C."/>
            <person name="Gerardo N.M."/>
        </authorList>
    </citation>
    <scope>NUCLEOTIDE SEQUENCE [LARGE SCALE GENOMIC DNA]</scope>
</reference>
<evidence type="ECO:0000313" key="17">
    <source>
        <dbReference type="Proteomes" id="UP000053831"/>
    </source>
</evidence>
<evidence type="ECO:0000256" key="6">
    <source>
        <dbReference type="ARBA" id="ARBA00022801"/>
    </source>
</evidence>
<keyword evidence="9" id="KW-0119">Carbohydrate metabolism</keyword>
<sequence length="330" mass="34827">MTFSSLHKLVGLAGFIAALPSVSAGFDAGSTKNVAVYWGQNSANSATSQQRLSYYCNSTAINIIPLSFMDGITPPVINFASATDHCTPINGTGLYTCPQIEADIQTCQKQGKTILLSVGGATYNQGGWGSAQAAQAAAQSVWKMFGPLNDTTVPRPFGKAVIDGFDFDFEAPTSNLPAFGAELRRLMDAAGGKKYYLSAAPQCVYPDAADGATLDAVPFDFVNIQFYNNWCGVNSFKAAGSAGADTTSAQNAFNFETWDKWAAGSKNPNVKLLLGIPAAAGAGGGYVRGAQLDDAIKYSKNFTHFGGVMLWDMSQLFENTGFLEEVAASL</sequence>
<evidence type="ECO:0000256" key="12">
    <source>
        <dbReference type="ARBA" id="ARBA00025727"/>
    </source>
</evidence>
<dbReference type="PROSITE" id="PS51910">
    <property type="entry name" value="GH18_2"/>
    <property type="match status" value="1"/>
</dbReference>
<feature type="signal peptide" evidence="14">
    <location>
        <begin position="1"/>
        <end position="24"/>
    </location>
</feature>
<keyword evidence="6 13" id="KW-0378">Hydrolase</keyword>
<dbReference type="InterPro" id="IPR017853">
    <property type="entry name" value="GH"/>
</dbReference>
<keyword evidence="14" id="KW-0732">Signal</keyword>
<keyword evidence="7" id="KW-0146">Chitin degradation</keyword>
<evidence type="ECO:0000256" key="14">
    <source>
        <dbReference type="SAM" id="SignalP"/>
    </source>
</evidence>